<evidence type="ECO:0000256" key="2">
    <source>
        <dbReference type="ARBA" id="ARBA00023069"/>
    </source>
</evidence>
<proteinExistence type="predicted"/>
<keyword evidence="2" id="KW-0969">Cilium</keyword>
<feature type="coiled-coil region" evidence="4">
    <location>
        <begin position="99"/>
        <end position="150"/>
    </location>
</feature>
<accession>A0AA86U7Z0</accession>
<dbReference type="Proteomes" id="UP001642409">
    <property type="component" value="Unassembled WGS sequence"/>
</dbReference>
<evidence type="ECO:0008006" key="9">
    <source>
        <dbReference type="Google" id="ProtNLM"/>
    </source>
</evidence>
<feature type="region of interest" description="Disordered" evidence="5">
    <location>
        <begin position="435"/>
        <end position="460"/>
    </location>
</feature>
<sequence length="498" mass="60914">MLPSERKYDQTLPRSINTIRQQNVNIRDYTEYSTQMQKLTVQAQFYGKLGLRQPPRMTKHEILTKIKFRENRSRQELLKLFNDEYIQYQEELKRRKPTEDQLMLNMQEKVQQYQQSKNEAKKIFNEQKYNQQFEENCDDLRLQKQKMNDKILKIVWNKQLVDAQQRKELEKQISRKLDQLMINDYQKFLQEQAQEHELQKQRIKQNKAALDNYLSIKEQLQAEISAKQAQELLEAKMAAQIAKEFRDLESNVRYQESLFTQKELEVQIRLSELKKERGREREVFDYKRELKAIEEDLLAQKQKQLEDKMLQFESQTLYCELIKKRKQQLVEETKLMDKVFIRLQAEREERQFQSESELKIKRKALDDTCRQYNYQNAYVSNTDNLELERTKKLELQKAISDLQIYEEQKLEEMQKEIINQKVLRDFYENDIKEKKEEEKKRRNDEIQAEHEVNAQEKHKQIKVQNKMEEIYQRMREIDELGIYESTERVMPKRQWYNE</sequence>
<dbReference type="PANTHER" id="PTHR31183">
    <property type="entry name" value="TRICHOPLEIN KERATIN FILAMENT-BINDING PROTEIN FAMILY MEMBER"/>
    <property type="match status" value="1"/>
</dbReference>
<evidence type="ECO:0000256" key="5">
    <source>
        <dbReference type="SAM" id="MobiDB-lite"/>
    </source>
</evidence>
<organism evidence="6">
    <name type="scientific">Hexamita inflata</name>
    <dbReference type="NCBI Taxonomy" id="28002"/>
    <lineage>
        <taxon>Eukaryota</taxon>
        <taxon>Metamonada</taxon>
        <taxon>Diplomonadida</taxon>
        <taxon>Hexamitidae</taxon>
        <taxon>Hexamitinae</taxon>
        <taxon>Hexamita</taxon>
    </lineage>
</organism>
<evidence type="ECO:0000313" key="7">
    <source>
        <dbReference type="EMBL" id="CAL6016113.1"/>
    </source>
</evidence>
<evidence type="ECO:0000256" key="4">
    <source>
        <dbReference type="SAM" id="Coils"/>
    </source>
</evidence>
<keyword evidence="8" id="KW-1185">Reference proteome</keyword>
<comment type="subcellular location">
    <subcellularLocation>
        <location evidence="1">Cell projection</location>
        <location evidence="1">Cilium</location>
    </subcellularLocation>
</comment>
<evidence type="ECO:0000313" key="6">
    <source>
        <dbReference type="EMBL" id="CAI9941172.1"/>
    </source>
</evidence>
<keyword evidence="4" id="KW-0175">Coiled coil</keyword>
<dbReference type="GO" id="GO:0005929">
    <property type="term" value="C:cilium"/>
    <property type="evidence" value="ECO:0007669"/>
    <property type="project" value="UniProtKB-SubCell"/>
</dbReference>
<evidence type="ECO:0000313" key="8">
    <source>
        <dbReference type="Proteomes" id="UP001642409"/>
    </source>
</evidence>
<evidence type="ECO:0000256" key="3">
    <source>
        <dbReference type="ARBA" id="ARBA00023273"/>
    </source>
</evidence>
<dbReference type="EMBL" id="CAXDID020000075">
    <property type="protein sequence ID" value="CAL6016113.1"/>
    <property type="molecule type" value="Genomic_DNA"/>
</dbReference>
<dbReference type="EMBL" id="CATOUU010000687">
    <property type="protein sequence ID" value="CAI9941172.1"/>
    <property type="molecule type" value="Genomic_DNA"/>
</dbReference>
<comment type="caution">
    <text evidence="6">The sequence shown here is derived from an EMBL/GenBank/DDBJ whole genome shotgun (WGS) entry which is preliminary data.</text>
</comment>
<reference evidence="6" key="1">
    <citation type="submission" date="2023-06" db="EMBL/GenBank/DDBJ databases">
        <authorList>
            <person name="Kurt Z."/>
        </authorList>
    </citation>
    <scope>NUCLEOTIDE SEQUENCE</scope>
</reference>
<feature type="coiled-coil region" evidence="4">
    <location>
        <begin position="186"/>
        <end position="230"/>
    </location>
</feature>
<dbReference type="AlphaFoldDB" id="A0AA86U7Z0"/>
<name>A0AA86U7Z0_9EUKA</name>
<gene>
    <name evidence="7" type="ORF">HINF_LOCUS25353</name>
    <name evidence="6" type="ORF">HINF_LOCUS28817</name>
</gene>
<reference evidence="7 8" key="2">
    <citation type="submission" date="2024-07" db="EMBL/GenBank/DDBJ databases">
        <authorList>
            <person name="Akdeniz Z."/>
        </authorList>
    </citation>
    <scope>NUCLEOTIDE SEQUENCE [LARGE SCALE GENOMIC DNA]</scope>
</reference>
<dbReference type="PANTHER" id="PTHR31183:SF1">
    <property type="entry name" value="CILIA- AND FLAGELLA-ASSOCIATED PROTEIN 53"/>
    <property type="match status" value="1"/>
</dbReference>
<protein>
    <recommendedName>
        <fullName evidence="9">Trichohyalin-plectin-homology domain-containing protein</fullName>
    </recommendedName>
</protein>
<feature type="compositionally biased region" description="Basic and acidic residues" evidence="5">
    <location>
        <begin position="435"/>
        <end position="458"/>
    </location>
</feature>
<evidence type="ECO:0000256" key="1">
    <source>
        <dbReference type="ARBA" id="ARBA00004138"/>
    </source>
</evidence>
<keyword evidence="3" id="KW-0966">Cell projection</keyword>
<dbReference type="InterPro" id="IPR043596">
    <property type="entry name" value="CFAP53/TCHP"/>
</dbReference>